<comment type="caution">
    <text evidence="6">The sequence shown here is derived from an EMBL/GenBank/DDBJ whole genome shotgun (WGS) entry which is preliminary data.</text>
</comment>
<evidence type="ECO:0008006" key="8">
    <source>
        <dbReference type="Google" id="ProtNLM"/>
    </source>
</evidence>
<dbReference type="OrthoDB" id="1367865at2759"/>
<proteinExistence type="predicted"/>
<evidence type="ECO:0000256" key="3">
    <source>
        <dbReference type="ARBA" id="ARBA00022737"/>
    </source>
</evidence>
<keyword evidence="7" id="KW-1185">Reference proteome</keyword>
<dbReference type="Gene3D" id="1.20.960.30">
    <property type="match status" value="1"/>
</dbReference>
<accession>A0A9P4I0Y3</accession>
<dbReference type="GO" id="GO:0006357">
    <property type="term" value="P:regulation of transcription by RNA polymerase II"/>
    <property type="evidence" value="ECO:0007669"/>
    <property type="project" value="TreeGrafter"/>
</dbReference>
<dbReference type="PANTHER" id="PTHR22846">
    <property type="entry name" value="WD40 REPEAT PROTEIN"/>
    <property type="match status" value="1"/>
</dbReference>
<evidence type="ECO:0000256" key="5">
    <source>
        <dbReference type="SAM" id="MobiDB-lite"/>
    </source>
</evidence>
<feature type="region of interest" description="Disordered" evidence="5">
    <location>
        <begin position="73"/>
        <end position="146"/>
    </location>
</feature>
<evidence type="ECO:0000313" key="6">
    <source>
        <dbReference type="EMBL" id="KAF2090197.1"/>
    </source>
</evidence>
<evidence type="ECO:0000256" key="1">
    <source>
        <dbReference type="ARBA" id="ARBA00004123"/>
    </source>
</evidence>
<feature type="compositionally biased region" description="Basic residues" evidence="5">
    <location>
        <begin position="97"/>
        <end position="111"/>
    </location>
</feature>
<dbReference type="Pfam" id="PF08513">
    <property type="entry name" value="LisH"/>
    <property type="match status" value="1"/>
</dbReference>
<dbReference type="InterPro" id="IPR045183">
    <property type="entry name" value="Ebi-like"/>
</dbReference>
<dbReference type="EMBL" id="ML978713">
    <property type="protein sequence ID" value="KAF2090197.1"/>
    <property type="molecule type" value="Genomic_DNA"/>
</dbReference>
<dbReference type="AlphaFoldDB" id="A0A9P4I0Y3"/>
<name>A0A9P4I0Y3_9PEZI</name>
<evidence type="ECO:0000256" key="4">
    <source>
        <dbReference type="ARBA" id="ARBA00023242"/>
    </source>
</evidence>
<evidence type="ECO:0000313" key="7">
    <source>
        <dbReference type="Proteomes" id="UP000799776"/>
    </source>
</evidence>
<dbReference type="SUPFAM" id="SSF50978">
    <property type="entry name" value="WD40 repeat-like"/>
    <property type="match status" value="1"/>
</dbReference>
<keyword evidence="4" id="KW-0539">Nucleus</keyword>
<dbReference type="GO" id="GO:0034967">
    <property type="term" value="C:Set3 complex"/>
    <property type="evidence" value="ECO:0007669"/>
    <property type="project" value="TreeGrafter"/>
</dbReference>
<keyword evidence="2" id="KW-0853">WD repeat</keyword>
<dbReference type="Gene3D" id="2.130.10.10">
    <property type="entry name" value="YVTN repeat-like/Quinoprotein amine dehydrogenase"/>
    <property type="match status" value="1"/>
</dbReference>
<reference evidence="6" key="1">
    <citation type="journal article" date="2020" name="Stud. Mycol.">
        <title>101 Dothideomycetes genomes: a test case for predicting lifestyles and emergence of pathogens.</title>
        <authorList>
            <person name="Haridas S."/>
            <person name="Albert R."/>
            <person name="Binder M."/>
            <person name="Bloem J."/>
            <person name="Labutti K."/>
            <person name="Salamov A."/>
            <person name="Andreopoulos B."/>
            <person name="Baker S."/>
            <person name="Barry K."/>
            <person name="Bills G."/>
            <person name="Bluhm B."/>
            <person name="Cannon C."/>
            <person name="Castanera R."/>
            <person name="Culley D."/>
            <person name="Daum C."/>
            <person name="Ezra D."/>
            <person name="Gonzalez J."/>
            <person name="Henrissat B."/>
            <person name="Kuo A."/>
            <person name="Liang C."/>
            <person name="Lipzen A."/>
            <person name="Lutzoni F."/>
            <person name="Magnuson J."/>
            <person name="Mondo S."/>
            <person name="Nolan M."/>
            <person name="Ohm R."/>
            <person name="Pangilinan J."/>
            <person name="Park H.-J."/>
            <person name="Ramirez L."/>
            <person name="Alfaro M."/>
            <person name="Sun H."/>
            <person name="Tritt A."/>
            <person name="Yoshinaga Y."/>
            <person name="Zwiers L.-H."/>
            <person name="Turgeon B."/>
            <person name="Goodwin S."/>
            <person name="Spatafora J."/>
            <person name="Crous P."/>
            <person name="Grigoriev I."/>
        </authorList>
    </citation>
    <scope>NUCLEOTIDE SEQUENCE</scope>
    <source>
        <strain evidence="6">CBS 121410</strain>
    </source>
</reference>
<dbReference type="InterPro" id="IPR006594">
    <property type="entry name" value="LisH"/>
</dbReference>
<dbReference type="PROSITE" id="PS50896">
    <property type="entry name" value="LISH"/>
    <property type="match status" value="1"/>
</dbReference>
<dbReference type="GO" id="GO:0003714">
    <property type="term" value="F:transcription corepressor activity"/>
    <property type="evidence" value="ECO:0007669"/>
    <property type="project" value="InterPro"/>
</dbReference>
<feature type="compositionally biased region" description="Basic and acidic residues" evidence="5">
    <location>
        <begin position="75"/>
        <end position="87"/>
    </location>
</feature>
<evidence type="ECO:0000256" key="2">
    <source>
        <dbReference type="ARBA" id="ARBA00022574"/>
    </source>
</evidence>
<dbReference type="InterPro" id="IPR015943">
    <property type="entry name" value="WD40/YVTN_repeat-like_dom_sf"/>
</dbReference>
<gene>
    <name evidence="6" type="ORF">K490DRAFT_63068</name>
</gene>
<keyword evidence="3" id="KW-0677">Repeat</keyword>
<dbReference type="InterPro" id="IPR036322">
    <property type="entry name" value="WD40_repeat_dom_sf"/>
</dbReference>
<protein>
    <recommendedName>
        <fullName evidence="8">LisH domain-containing protein</fullName>
    </recommendedName>
</protein>
<dbReference type="PANTHER" id="PTHR22846:SF2">
    <property type="entry name" value="F-BOX-LIKE_WD REPEAT-CONTAINING PROTEIN EBI"/>
    <property type="match status" value="1"/>
</dbReference>
<organism evidence="6 7">
    <name type="scientific">Saccharata proteae CBS 121410</name>
    <dbReference type="NCBI Taxonomy" id="1314787"/>
    <lineage>
        <taxon>Eukaryota</taxon>
        <taxon>Fungi</taxon>
        <taxon>Dikarya</taxon>
        <taxon>Ascomycota</taxon>
        <taxon>Pezizomycotina</taxon>
        <taxon>Dothideomycetes</taxon>
        <taxon>Dothideomycetes incertae sedis</taxon>
        <taxon>Botryosphaeriales</taxon>
        <taxon>Saccharataceae</taxon>
        <taxon>Saccharata</taxon>
    </lineage>
</organism>
<sequence>MTTETLSSNVVNYLVWRYLQEAGYGRAALALAHDWNDDPENLPFAPKIETHTLLHMLQDGLWFDEIRASTSNGTQERRYRFGPDHGRPFARYNGGAQRRKSSAGHRDRKRAVNGNTVDGLAPHPKRKKKSNGVAPQVNGDAIDNDMNGVVHLPQVESEAIMSDVESPPEEEIIPLVTTLSLGESNALQTEKLAELGPSTMYLRVDDPGANAIHTEWSPTEPQLLLTAGESLLRMYLIPSTLTSEQQTPAPIFKDIDAGLHRYTVTALSWTSPGEAVIGTQEAITAETGETMSKGKIVHLTSNELQGGLQSRLITTILGSVFALRYNASTRLLLSVSSTDVDSSISIYNEFSHDPLHTAQADHPIFAAEWMSDSFFVVAGYSILDIYKIDAERGLSIHKSYRTDVSWEQLRYDPVCDIIACSSAVEPQLGLILPGDDEIRRESFEGEDITGLEFQPMTNKGLHDDSTPRLLATSSDAGFWTIQFWNAKKPFERLQRFASGSVVEISFSPDGFLLAAAGTDTVTFWDPEAGRAKAKWKPSEDSKDRWDSSLPAGQETELDHKLRWDSDGKKLAYKLGNQIAIINFQR</sequence>
<dbReference type="Proteomes" id="UP000799776">
    <property type="component" value="Unassembled WGS sequence"/>
</dbReference>
<comment type="subcellular location">
    <subcellularLocation>
        <location evidence="1">Nucleus</location>
    </subcellularLocation>
</comment>